<sequence length="381" mass="42817">MSNHAVTPFHLHVSDKSLDDLRDRLSRTRWPERETVSGWEQGVPLDRAQALVAYWQNGYDWRRCETALNAVGQFTTEIDGLKLHFLHRRSPHLDALPIVITHGWPGSVVEFMKVIGPLTDPVAHGGKAEDAFHVVCPSLPGYGFSARPAQGWPVPRIAKAWITLMKRLGYHRFVAQGGDWGSAVTTAIGASGDASVAGIHLNMLVVRPTPEDLANATEQEKASLESLQRYMQDGNGYSQQQATRPQTLGYGLVDSPVGQAMWVYEKFREWSDCDGEPENALSRDDMLDDIMLYWLTGTGASSARLYWESFKSFGAEKVPVPTGYSMFPKEIFRASRRWAERQYPNIIHWNELDRGGHFAAFEQPELFVEEVRAAFRALRGS</sequence>
<name>A0A245ZST3_9SPHN</name>
<keyword evidence="3 6" id="KW-0378">Hydrolase</keyword>
<dbReference type="PANTHER" id="PTHR21661:SF35">
    <property type="entry name" value="EPOXIDE HYDROLASE"/>
    <property type="match status" value="1"/>
</dbReference>
<dbReference type="Gene3D" id="3.40.50.1820">
    <property type="entry name" value="alpha/beta hydrolase"/>
    <property type="match status" value="1"/>
</dbReference>
<dbReference type="GO" id="GO:0097176">
    <property type="term" value="P:epoxide metabolic process"/>
    <property type="evidence" value="ECO:0007669"/>
    <property type="project" value="TreeGrafter"/>
</dbReference>
<dbReference type="EMBL" id="NBBJ01000001">
    <property type="protein sequence ID" value="OWK32811.1"/>
    <property type="molecule type" value="Genomic_DNA"/>
</dbReference>
<accession>A0A245ZST3</accession>
<dbReference type="InterPro" id="IPR010497">
    <property type="entry name" value="Epoxide_hydro_N"/>
</dbReference>
<evidence type="ECO:0000256" key="1">
    <source>
        <dbReference type="ARBA" id="ARBA00010088"/>
    </source>
</evidence>
<evidence type="ECO:0000313" key="6">
    <source>
        <dbReference type="EMBL" id="OWK32811.1"/>
    </source>
</evidence>
<reference evidence="6 7" key="1">
    <citation type="submission" date="2017-03" db="EMBL/GenBank/DDBJ databases">
        <title>Genome sequence of Sphingomonas mucosissima DSM 17494.</title>
        <authorList>
            <person name="Poehlein A."/>
            <person name="Wuebbeler J.H."/>
            <person name="Steinbuechel A."/>
            <person name="Daniel R."/>
        </authorList>
    </citation>
    <scope>NUCLEOTIDE SEQUENCE [LARGE SCALE GENOMIC DNA]</scope>
    <source>
        <strain evidence="6 7">DSM 17494</strain>
    </source>
</reference>
<dbReference type="InterPro" id="IPR000639">
    <property type="entry name" value="Epox_hydrolase-like"/>
</dbReference>
<evidence type="ECO:0000256" key="2">
    <source>
        <dbReference type="ARBA" id="ARBA00022797"/>
    </source>
</evidence>
<feature type="active site" description="Proton donor" evidence="4">
    <location>
        <position position="306"/>
    </location>
</feature>
<dbReference type="AlphaFoldDB" id="A0A245ZST3"/>
<keyword evidence="7" id="KW-1185">Reference proteome</keyword>
<gene>
    <name evidence="6" type="ORF">SPMU_11530</name>
</gene>
<protein>
    <submittedName>
        <fullName evidence="6">Soluble epoxide hydrolase</fullName>
        <ecNumber evidence="6">3.3.2.10</ecNumber>
    </submittedName>
</protein>
<evidence type="ECO:0000256" key="4">
    <source>
        <dbReference type="PIRSR" id="PIRSR001112-1"/>
    </source>
</evidence>
<feature type="active site" description="Nucleophile" evidence="4">
    <location>
        <position position="179"/>
    </location>
</feature>
<dbReference type="PRINTS" id="PR00412">
    <property type="entry name" value="EPOXHYDRLASE"/>
</dbReference>
<dbReference type="Proteomes" id="UP000197783">
    <property type="component" value="Unassembled WGS sequence"/>
</dbReference>
<dbReference type="EC" id="3.3.2.10" evidence="6"/>
<dbReference type="OrthoDB" id="27092at2"/>
<evidence type="ECO:0000313" key="7">
    <source>
        <dbReference type="Proteomes" id="UP000197783"/>
    </source>
</evidence>
<comment type="similarity">
    <text evidence="1">Belongs to the peptidase S33 family.</text>
</comment>
<dbReference type="PANTHER" id="PTHR21661">
    <property type="entry name" value="EPOXIDE HYDROLASE 1-RELATED"/>
    <property type="match status" value="1"/>
</dbReference>
<dbReference type="InterPro" id="IPR016292">
    <property type="entry name" value="Epoxide_hydrolase"/>
</dbReference>
<dbReference type="RefSeq" id="WP_088332676.1">
    <property type="nucleotide sequence ID" value="NZ_NBBJ01000001.1"/>
</dbReference>
<comment type="caution">
    <text evidence="6">The sequence shown here is derived from an EMBL/GenBank/DDBJ whole genome shotgun (WGS) entry which is preliminary data.</text>
</comment>
<dbReference type="InterPro" id="IPR029058">
    <property type="entry name" value="AB_hydrolase_fold"/>
</dbReference>
<keyword evidence="2" id="KW-0058">Aromatic hydrocarbons catabolism</keyword>
<dbReference type="Pfam" id="PF06441">
    <property type="entry name" value="EHN"/>
    <property type="match status" value="1"/>
</dbReference>
<feature type="domain" description="Epoxide hydrolase N-terminal" evidence="5">
    <location>
        <begin position="6"/>
        <end position="111"/>
    </location>
</feature>
<dbReference type="SUPFAM" id="SSF53474">
    <property type="entry name" value="alpha/beta-Hydrolases"/>
    <property type="match status" value="1"/>
</dbReference>
<feature type="active site" description="Proton acceptor" evidence="4">
    <location>
        <position position="357"/>
    </location>
</feature>
<dbReference type="GO" id="GO:0004301">
    <property type="term" value="F:epoxide hydrolase activity"/>
    <property type="evidence" value="ECO:0007669"/>
    <property type="project" value="UniProtKB-EC"/>
</dbReference>
<evidence type="ECO:0000256" key="3">
    <source>
        <dbReference type="ARBA" id="ARBA00022801"/>
    </source>
</evidence>
<organism evidence="6 7">
    <name type="scientific">Sphingomonas mucosissima</name>
    <dbReference type="NCBI Taxonomy" id="370959"/>
    <lineage>
        <taxon>Bacteria</taxon>
        <taxon>Pseudomonadati</taxon>
        <taxon>Pseudomonadota</taxon>
        <taxon>Alphaproteobacteria</taxon>
        <taxon>Sphingomonadales</taxon>
        <taxon>Sphingomonadaceae</taxon>
        <taxon>Sphingomonas</taxon>
    </lineage>
</organism>
<dbReference type="PIRSF" id="PIRSF001112">
    <property type="entry name" value="Epoxide_hydrolase"/>
    <property type="match status" value="1"/>
</dbReference>
<evidence type="ECO:0000259" key="5">
    <source>
        <dbReference type="Pfam" id="PF06441"/>
    </source>
</evidence>
<proteinExistence type="inferred from homology"/>